<feature type="transmembrane region" description="Helical" evidence="12">
    <location>
        <begin position="538"/>
        <end position="559"/>
    </location>
</feature>
<evidence type="ECO:0000256" key="11">
    <source>
        <dbReference type="ARBA" id="ARBA00023224"/>
    </source>
</evidence>
<dbReference type="Gene3D" id="3.40.50.2300">
    <property type="match status" value="2"/>
</dbReference>
<feature type="transmembrane region" description="Helical" evidence="12">
    <location>
        <begin position="616"/>
        <end position="639"/>
    </location>
</feature>
<dbReference type="AlphaFoldDB" id="A0A6P8N7Q1"/>
<dbReference type="OrthoDB" id="5984008at2759"/>
<dbReference type="InterPro" id="IPR028082">
    <property type="entry name" value="Peripla_BP_I"/>
</dbReference>
<feature type="transmembrane region" description="Helical" evidence="12">
    <location>
        <begin position="501"/>
        <end position="526"/>
    </location>
</feature>
<evidence type="ECO:0000256" key="8">
    <source>
        <dbReference type="ARBA" id="ARBA00023136"/>
    </source>
</evidence>
<evidence type="ECO:0000256" key="12">
    <source>
        <dbReference type="SAM" id="Phobius"/>
    </source>
</evidence>
<dbReference type="Gene3D" id="2.10.50.30">
    <property type="entry name" value="GPCR, family 3, nine cysteines domain"/>
    <property type="match status" value="1"/>
</dbReference>
<keyword evidence="6 12" id="KW-1133">Transmembrane helix</keyword>
<gene>
    <name evidence="15" type="primary">LOC117346281</name>
</gene>
<dbReference type="RefSeq" id="XP_033771572.1">
    <property type="nucleotide sequence ID" value="XM_033915681.1"/>
</dbReference>
<accession>A0A6P8N7Q1</accession>
<comment type="subcellular location">
    <subcellularLocation>
        <location evidence="1">Cell membrane</location>
        <topology evidence="1">Multi-pass membrane protein</topology>
    </subcellularLocation>
</comment>
<dbReference type="PRINTS" id="PR01535">
    <property type="entry name" value="VOMERONASL2R"/>
</dbReference>
<dbReference type="InterPro" id="IPR004073">
    <property type="entry name" value="GPCR_3_vmron_rcpt_2"/>
</dbReference>
<dbReference type="Pfam" id="PF07562">
    <property type="entry name" value="NCD3G"/>
    <property type="match status" value="1"/>
</dbReference>
<keyword evidence="14" id="KW-1185">Reference proteome</keyword>
<evidence type="ECO:0000313" key="15">
    <source>
        <dbReference type="RefSeq" id="XP_033771572.1"/>
    </source>
</evidence>
<evidence type="ECO:0000256" key="7">
    <source>
        <dbReference type="ARBA" id="ARBA00023040"/>
    </source>
</evidence>
<dbReference type="PROSITE" id="PS00981">
    <property type="entry name" value="G_PROTEIN_RECEP_F3_3"/>
    <property type="match status" value="1"/>
</dbReference>
<dbReference type="InterPro" id="IPR017979">
    <property type="entry name" value="GPCR_3_CS"/>
</dbReference>
<keyword evidence="9" id="KW-0675">Receptor</keyword>
<name>A0A6P8N7Q1_GEOSA</name>
<feature type="transmembrane region" description="Helical" evidence="12">
    <location>
        <begin position="571"/>
        <end position="595"/>
    </location>
</feature>
<dbReference type="FunFam" id="2.10.50.30:FF:000002">
    <property type="entry name" value="Vomeronasal 2 receptor, h1"/>
    <property type="match status" value="1"/>
</dbReference>
<dbReference type="InterPro" id="IPR001828">
    <property type="entry name" value="ANF_lig-bd_rcpt"/>
</dbReference>
<keyword evidence="11" id="KW-0807">Transducer</keyword>
<dbReference type="CDD" id="cd15283">
    <property type="entry name" value="7tmC_V2R_pheromone"/>
    <property type="match status" value="1"/>
</dbReference>
<keyword evidence="3" id="KW-1003">Cell membrane</keyword>
<feature type="domain" description="G-protein coupled receptors family 3 profile" evidence="13">
    <location>
        <begin position="501"/>
        <end position="765"/>
    </location>
</feature>
<dbReference type="FunFam" id="3.40.50.2300:FF:000024">
    <property type="entry name" value="Vomeronasal 2, receptor 73"/>
    <property type="match status" value="1"/>
</dbReference>
<dbReference type="InterPro" id="IPR011500">
    <property type="entry name" value="GPCR_3_9-Cys_dom"/>
</dbReference>
<dbReference type="SUPFAM" id="SSF53822">
    <property type="entry name" value="Periplasmic binding protein-like I"/>
    <property type="match status" value="1"/>
</dbReference>
<keyword evidence="5" id="KW-0732">Signal</keyword>
<evidence type="ECO:0000313" key="14">
    <source>
        <dbReference type="Proteomes" id="UP000515159"/>
    </source>
</evidence>
<evidence type="ECO:0000259" key="13">
    <source>
        <dbReference type="PROSITE" id="PS50259"/>
    </source>
</evidence>
<dbReference type="PROSITE" id="PS50259">
    <property type="entry name" value="G_PROTEIN_RECEP_F3_4"/>
    <property type="match status" value="1"/>
</dbReference>
<dbReference type="GO" id="GO:0005886">
    <property type="term" value="C:plasma membrane"/>
    <property type="evidence" value="ECO:0007669"/>
    <property type="project" value="UniProtKB-SubCell"/>
</dbReference>
<evidence type="ECO:0000256" key="3">
    <source>
        <dbReference type="ARBA" id="ARBA00022475"/>
    </source>
</evidence>
<evidence type="ECO:0000256" key="1">
    <source>
        <dbReference type="ARBA" id="ARBA00004651"/>
    </source>
</evidence>
<dbReference type="InterPro" id="IPR000337">
    <property type="entry name" value="GPCR_3"/>
</dbReference>
<evidence type="ECO:0000256" key="2">
    <source>
        <dbReference type="ARBA" id="ARBA00007242"/>
    </source>
</evidence>
<evidence type="ECO:0000256" key="6">
    <source>
        <dbReference type="ARBA" id="ARBA00022989"/>
    </source>
</evidence>
<evidence type="ECO:0000256" key="10">
    <source>
        <dbReference type="ARBA" id="ARBA00023180"/>
    </source>
</evidence>
<dbReference type="PANTHER" id="PTHR24061">
    <property type="entry name" value="CALCIUM-SENSING RECEPTOR-RELATED"/>
    <property type="match status" value="1"/>
</dbReference>
<keyword evidence="10" id="KW-0325">Glycoprotein</keyword>
<feature type="transmembrane region" description="Helical" evidence="12">
    <location>
        <begin position="695"/>
        <end position="715"/>
    </location>
</feature>
<keyword evidence="7" id="KW-0297">G-protein coupled receptor</keyword>
<evidence type="ECO:0000256" key="5">
    <source>
        <dbReference type="ARBA" id="ARBA00022729"/>
    </source>
</evidence>
<dbReference type="InterPro" id="IPR017978">
    <property type="entry name" value="GPCR_3_C"/>
</dbReference>
<dbReference type="KEGG" id="gsh:117346281"/>
<sequence length="770" mass="86914">MYAVEEINNNPELLPNLTLGFHLYDSMTHTISALQVAMKIFSGTNRGIPNYNCRISGPLAAVIEGLTGDMSMHMSSVLQIHHYPQISFTSQNLLLSDTVKFPYFYRVVPSELHLCTGIVKFLKHFGWTWVSIISSDDDGSAKAVQILKEGIERDGGCIKFIEFFSSTNVLPKEKVIEIIERIHVSSTNVIIIYSSKKYVSNLKLHIGKMDMTGKVLITIGEWNFPKIYLQYMSVKNNTLVFTKARKNIPGFAKVVDEVVYLPSFLYNQSWWSKLCEQICRMHIQQACGIYDELVYSNCNVKYFGDSYSVYNAVYTLAHALHAMITSESGKDIMWNGEKWRYLDSLPWKLHRYLKSVHFKNILGEELFFDENGDLTAGYNIINVVYLPNGTLSSESVGHYNPFDPSGEDFTINEKTIVWDSAFTQVPPQSRCSLSCLPGYRKLIMNKKPVCCYDCIPCPEGEVSNQTDMDNCMACPEDQWPNQKRDACIPKMKAFLSHEDPLGIALTLISILFFLFTAVTLGIFIYYRNTPIVKANNRELSYILLISLMLCFLCSLVFIGQPTDITCILRQTVFGITFSIALSAILAKTITVVMAFQAIKPGNKLQKWIGPWFSNSIVLSCLLIQTVLCFVWLGTAPPFSYLNMHSEIGTILIECNTGSMVAFFCVHGFLGILASISFTVAFLARNLPDSFNEAKHITFSMLVFYSVWVSFIPTYLSTRGKYMAAVEIFAILASASGILGCIFIPKCYIIMMRPDKNNRKNLTKKGNDLKA</sequence>
<feature type="transmembrane region" description="Helical" evidence="12">
    <location>
        <begin position="659"/>
        <end position="683"/>
    </location>
</feature>
<dbReference type="GeneID" id="117346281"/>
<keyword evidence="8 12" id="KW-0472">Membrane</keyword>
<proteinExistence type="inferred from homology"/>
<feature type="transmembrane region" description="Helical" evidence="12">
    <location>
        <begin position="727"/>
        <end position="750"/>
    </location>
</feature>
<dbReference type="GO" id="GO:0004930">
    <property type="term" value="F:G protein-coupled receptor activity"/>
    <property type="evidence" value="ECO:0007669"/>
    <property type="project" value="UniProtKB-KW"/>
</dbReference>
<dbReference type="Proteomes" id="UP000515159">
    <property type="component" value="Chromosome 12"/>
</dbReference>
<dbReference type="InParanoid" id="A0A6P8N7Q1"/>
<keyword evidence="4 12" id="KW-0812">Transmembrane</keyword>
<dbReference type="InterPro" id="IPR000068">
    <property type="entry name" value="GPCR_3_Ca_sens_rcpt-rel"/>
</dbReference>
<evidence type="ECO:0000256" key="9">
    <source>
        <dbReference type="ARBA" id="ARBA00023170"/>
    </source>
</evidence>
<comment type="similarity">
    <text evidence="2">Belongs to the G-protein coupled receptor 3 family.</text>
</comment>
<dbReference type="PRINTS" id="PR00248">
    <property type="entry name" value="GPCRMGR"/>
</dbReference>
<dbReference type="PANTHER" id="PTHR24061:SF599">
    <property type="entry name" value="G-PROTEIN COUPLED RECEPTORS FAMILY 3 PROFILE DOMAIN-CONTAINING PROTEIN"/>
    <property type="match status" value="1"/>
</dbReference>
<protein>
    <submittedName>
        <fullName evidence="15">Vomeronasal type-2 receptor 26-like</fullName>
    </submittedName>
</protein>
<dbReference type="Pfam" id="PF01094">
    <property type="entry name" value="ANF_receptor"/>
    <property type="match status" value="1"/>
</dbReference>
<organism evidence="14 15">
    <name type="scientific">Geotrypetes seraphini</name>
    <name type="common">Gaboon caecilian</name>
    <name type="synonym">Caecilia seraphini</name>
    <dbReference type="NCBI Taxonomy" id="260995"/>
    <lineage>
        <taxon>Eukaryota</taxon>
        <taxon>Metazoa</taxon>
        <taxon>Chordata</taxon>
        <taxon>Craniata</taxon>
        <taxon>Vertebrata</taxon>
        <taxon>Euteleostomi</taxon>
        <taxon>Amphibia</taxon>
        <taxon>Gymnophiona</taxon>
        <taxon>Geotrypetes</taxon>
    </lineage>
</organism>
<dbReference type="InterPro" id="IPR038550">
    <property type="entry name" value="GPCR_3_9-Cys_sf"/>
</dbReference>
<reference evidence="15" key="1">
    <citation type="submission" date="2025-08" db="UniProtKB">
        <authorList>
            <consortium name="RefSeq"/>
        </authorList>
    </citation>
    <scope>IDENTIFICATION</scope>
</reference>
<dbReference type="Pfam" id="PF00003">
    <property type="entry name" value="7tm_3"/>
    <property type="match status" value="1"/>
</dbReference>
<evidence type="ECO:0000256" key="4">
    <source>
        <dbReference type="ARBA" id="ARBA00022692"/>
    </source>
</evidence>